<accession>A0A512B660</accession>
<dbReference type="Pfam" id="PF14054">
    <property type="entry name" value="DUF4249"/>
    <property type="match status" value="1"/>
</dbReference>
<protein>
    <recommendedName>
        <fullName evidence="3">DUF4249 domain-containing protein</fullName>
    </recommendedName>
</protein>
<name>A0A512B660_9BACT</name>
<organism evidence="1 2">
    <name type="scientific">Adhaeribacter aerolatus</name>
    <dbReference type="NCBI Taxonomy" id="670289"/>
    <lineage>
        <taxon>Bacteria</taxon>
        <taxon>Pseudomonadati</taxon>
        <taxon>Bacteroidota</taxon>
        <taxon>Cytophagia</taxon>
        <taxon>Cytophagales</taxon>
        <taxon>Hymenobacteraceae</taxon>
        <taxon>Adhaeribacter</taxon>
    </lineage>
</organism>
<dbReference type="InterPro" id="IPR025345">
    <property type="entry name" value="DUF4249"/>
</dbReference>
<evidence type="ECO:0000313" key="1">
    <source>
        <dbReference type="EMBL" id="GEO07444.1"/>
    </source>
</evidence>
<sequence length="365" mass="41260">MLILGSCVEPYRPDVIQAPNNYLVVDGFINSNGRTNIRLSRTLNLDGANIPPGEANAQVLIEEEGGPQFRLVQGNNGNYTSQPLQLNPIRRYRLRIRTADNQEYASDFVENKITPPIDSISWKAESDGLQIYANTHDAAQKTHYYRWKFDETWEFTTPFYSVREYKNNQITDRMINVNRCWRGSNSTTILINSTAKLSQDVVSEFPIIKIPSNSVKIKYKYSILVKQYAQTKEAYEYAETLKKNTENIGTLFDPLPTQLTGNIKCLSDPAEPVIGFVSVASEEVKRIFIKRGQLPIFWGTLDEYSYCALDSVELKDVAATFASGLVLPVNDILNEMGSTIGYTASSAECVDCRVRGTIVRPDFWE</sequence>
<dbReference type="AlphaFoldDB" id="A0A512B660"/>
<evidence type="ECO:0000313" key="2">
    <source>
        <dbReference type="Proteomes" id="UP000321532"/>
    </source>
</evidence>
<proteinExistence type="predicted"/>
<reference evidence="1 2" key="1">
    <citation type="submission" date="2019-07" db="EMBL/GenBank/DDBJ databases">
        <title>Whole genome shotgun sequence of Adhaeribacter aerolatus NBRC 106133.</title>
        <authorList>
            <person name="Hosoyama A."/>
            <person name="Uohara A."/>
            <person name="Ohji S."/>
            <person name="Ichikawa N."/>
        </authorList>
    </citation>
    <scope>NUCLEOTIDE SEQUENCE [LARGE SCALE GENOMIC DNA]</scope>
    <source>
        <strain evidence="1 2">NBRC 106133</strain>
    </source>
</reference>
<comment type="caution">
    <text evidence="1">The sequence shown here is derived from an EMBL/GenBank/DDBJ whole genome shotgun (WGS) entry which is preliminary data.</text>
</comment>
<dbReference type="EMBL" id="BJYS01000064">
    <property type="protein sequence ID" value="GEO07444.1"/>
    <property type="molecule type" value="Genomic_DNA"/>
</dbReference>
<gene>
    <name evidence="1" type="ORF">AAE02nite_51080</name>
</gene>
<dbReference type="Proteomes" id="UP000321532">
    <property type="component" value="Unassembled WGS sequence"/>
</dbReference>
<evidence type="ECO:0008006" key="3">
    <source>
        <dbReference type="Google" id="ProtNLM"/>
    </source>
</evidence>
<keyword evidence="2" id="KW-1185">Reference proteome</keyword>